<evidence type="ECO:0000256" key="1">
    <source>
        <dbReference type="ARBA" id="ARBA00004137"/>
    </source>
</evidence>
<dbReference type="AlphaFoldDB" id="A0A4Z1HAY6"/>
<feature type="region of interest" description="Disordered" evidence="10">
    <location>
        <begin position="1"/>
        <end position="24"/>
    </location>
</feature>
<evidence type="ECO:0000256" key="10">
    <source>
        <dbReference type="SAM" id="MobiDB-lite"/>
    </source>
</evidence>
<evidence type="ECO:0000256" key="8">
    <source>
        <dbReference type="ARBA" id="ARBA00025322"/>
    </source>
</evidence>
<keyword evidence="7 9" id="KW-0482">Metalloprotease</keyword>
<evidence type="ECO:0000256" key="6">
    <source>
        <dbReference type="ARBA" id="ARBA00022801"/>
    </source>
</evidence>
<reference evidence="11 12" key="1">
    <citation type="submission" date="2017-12" db="EMBL/GenBank/DDBJ databases">
        <title>Comparative genomics of Botrytis spp.</title>
        <authorList>
            <person name="Valero-Jimenez C.A."/>
            <person name="Tapia P."/>
            <person name="Veloso J."/>
            <person name="Silva-Moreno E."/>
            <person name="Staats M."/>
            <person name="Valdes J.H."/>
            <person name="Van Kan J.A.L."/>
        </authorList>
    </citation>
    <scope>NUCLEOTIDE SEQUENCE [LARGE SCALE GENOMIC DNA]</scope>
    <source>
        <strain evidence="11 12">MUCL11595</strain>
    </source>
</reference>
<dbReference type="GO" id="GO:0033615">
    <property type="term" value="P:mitochondrial proton-transporting ATP synthase complex assembly"/>
    <property type="evidence" value="ECO:0007669"/>
    <property type="project" value="TreeGrafter"/>
</dbReference>
<gene>
    <name evidence="11" type="ORF">BCON_0336g00020</name>
</gene>
<comment type="function">
    <text evidence="8">Has a dual role in the assembly of mitochondrial ATPase. Acts as a protease that removes N-terminal residues of mitochondrial ATPase CF(0) subunit 6 at the intermembrane space side. Also involved in the correct assembly of the membrane-embedded ATPase CF(0) particle, probably mediating association of subunit 6 with the subunit 9 ring.</text>
</comment>
<dbReference type="GO" id="GO:0004222">
    <property type="term" value="F:metalloendopeptidase activity"/>
    <property type="evidence" value="ECO:0007669"/>
    <property type="project" value="InterPro"/>
</dbReference>
<protein>
    <recommendedName>
        <fullName evidence="3 9">Mitochondrial inner membrane protease ATP23</fullName>
        <ecNumber evidence="9">3.4.24.-</ecNumber>
    </recommendedName>
</protein>
<dbReference type="InterPro" id="IPR019165">
    <property type="entry name" value="Peptidase_M76_ATP23"/>
</dbReference>
<evidence type="ECO:0000256" key="2">
    <source>
        <dbReference type="ARBA" id="ARBA00009915"/>
    </source>
</evidence>
<keyword evidence="6 9" id="KW-0378">Hydrolase</keyword>
<dbReference type="PANTHER" id="PTHR21711">
    <property type="entry name" value="MITOCHONDRIAL INNER MEMBRANE PROTEASE"/>
    <property type="match status" value="1"/>
</dbReference>
<proteinExistence type="inferred from homology"/>
<keyword evidence="5 9" id="KW-0479">Metal-binding</keyword>
<evidence type="ECO:0000256" key="5">
    <source>
        <dbReference type="ARBA" id="ARBA00022723"/>
    </source>
</evidence>
<comment type="similarity">
    <text evidence="2 9">Belongs to the peptidase M76 family.</text>
</comment>
<dbReference type="EC" id="3.4.24.-" evidence="9"/>
<dbReference type="OrthoDB" id="285308at2759"/>
<sequence length="250" mass="29296">MSSSDGNKPPLVPDSAKKSEPQFDPTARTRNWFSILLGTMPPSHQILYREDQYARHEKRDCDRCEEWRDYNLKYSPIVIFMQKNIRDLNGKLDADNIRCRRCPTRITEDGKMVRQGGGFSPEHGIQLCANEMRDSKHVEDTLAHEMVHAWDHLRWKVDWGDLRHAACSEVCLPGLIRAASLSGECRWAREFWTRNNYRVTQQHQDCVRRRAVKSVLARPWCKDDVQAVKVVNEVWDSCYSDTRPFDEIYK</sequence>
<keyword evidence="9" id="KW-0496">Mitochondrion</keyword>
<evidence type="ECO:0000313" key="11">
    <source>
        <dbReference type="EMBL" id="TGO46236.1"/>
    </source>
</evidence>
<dbReference type="PANTHER" id="PTHR21711:SF0">
    <property type="entry name" value="MITOCHONDRIAL INNER MEMBRANE PROTEASE ATP23 HOMOLOG"/>
    <property type="match status" value="1"/>
</dbReference>
<dbReference type="Pfam" id="PF09768">
    <property type="entry name" value="Peptidase_M76"/>
    <property type="match status" value="1"/>
</dbReference>
<evidence type="ECO:0000313" key="12">
    <source>
        <dbReference type="Proteomes" id="UP000297527"/>
    </source>
</evidence>
<dbReference type="GO" id="GO:0005743">
    <property type="term" value="C:mitochondrial inner membrane"/>
    <property type="evidence" value="ECO:0007669"/>
    <property type="project" value="UniProtKB-SubCell"/>
</dbReference>
<evidence type="ECO:0000256" key="3">
    <source>
        <dbReference type="ARBA" id="ARBA00014615"/>
    </source>
</evidence>
<keyword evidence="9" id="KW-0999">Mitochondrion inner membrane</keyword>
<dbReference type="Proteomes" id="UP000297527">
    <property type="component" value="Unassembled WGS sequence"/>
</dbReference>
<organism evidence="11 12">
    <name type="scientific">Botryotinia convoluta</name>
    <dbReference type="NCBI Taxonomy" id="54673"/>
    <lineage>
        <taxon>Eukaryota</taxon>
        <taxon>Fungi</taxon>
        <taxon>Dikarya</taxon>
        <taxon>Ascomycota</taxon>
        <taxon>Pezizomycotina</taxon>
        <taxon>Leotiomycetes</taxon>
        <taxon>Helotiales</taxon>
        <taxon>Sclerotiniaceae</taxon>
        <taxon>Botryotinia</taxon>
    </lineage>
</organism>
<evidence type="ECO:0000256" key="4">
    <source>
        <dbReference type="ARBA" id="ARBA00022670"/>
    </source>
</evidence>
<accession>A0A4Z1HAY6</accession>
<dbReference type="GO" id="GO:0034982">
    <property type="term" value="P:mitochondrial protein processing"/>
    <property type="evidence" value="ECO:0007669"/>
    <property type="project" value="TreeGrafter"/>
</dbReference>
<keyword evidence="9" id="KW-0472">Membrane</keyword>
<evidence type="ECO:0000256" key="9">
    <source>
        <dbReference type="RuleBase" id="RU364057"/>
    </source>
</evidence>
<evidence type="ECO:0000256" key="7">
    <source>
        <dbReference type="ARBA" id="ARBA00023049"/>
    </source>
</evidence>
<dbReference type="EMBL" id="PQXN01000334">
    <property type="protein sequence ID" value="TGO46236.1"/>
    <property type="molecule type" value="Genomic_DNA"/>
</dbReference>
<name>A0A4Z1HAY6_9HELO</name>
<keyword evidence="4 9" id="KW-0645">Protease</keyword>
<comment type="subcellular location">
    <subcellularLocation>
        <location evidence="1 9">Mitochondrion inner membrane</location>
        <topology evidence="1 9">Peripheral membrane protein</topology>
        <orientation evidence="1 9">Intermembrane side</orientation>
    </subcellularLocation>
</comment>
<dbReference type="GO" id="GO:0046872">
    <property type="term" value="F:metal ion binding"/>
    <property type="evidence" value="ECO:0007669"/>
    <property type="project" value="UniProtKB-KW"/>
</dbReference>
<keyword evidence="12" id="KW-1185">Reference proteome</keyword>
<comment type="caution">
    <text evidence="11">The sequence shown here is derived from an EMBL/GenBank/DDBJ whole genome shotgun (WGS) entry which is preliminary data.</text>
</comment>